<accession>A0A517SM53</accession>
<evidence type="ECO:0000313" key="1">
    <source>
        <dbReference type="EMBL" id="QDT57210.1"/>
    </source>
</evidence>
<dbReference type="AlphaFoldDB" id="A0A517SM53"/>
<dbReference type="EMBL" id="CP036271">
    <property type="protein sequence ID" value="QDT57210.1"/>
    <property type="molecule type" value="Genomic_DNA"/>
</dbReference>
<sequence length="89" mass="9974">MATAIQNKPIDTLRERGGVKATIWKNSSTKGDFYSIEIGRTYKTDEGYRDSRSFNDSDLLLIARLATKVHDRIGELKAKDAAERRAAAE</sequence>
<evidence type="ECO:0000313" key="2">
    <source>
        <dbReference type="Proteomes" id="UP000315700"/>
    </source>
</evidence>
<dbReference type="KEGG" id="ccos:Pan44_52770"/>
<proteinExistence type="predicted"/>
<gene>
    <name evidence="1" type="ORF">Pan44_52770</name>
</gene>
<reference evidence="1 2" key="1">
    <citation type="submission" date="2019-02" db="EMBL/GenBank/DDBJ databases">
        <title>Deep-cultivation of Planctomycetes and their phenomic and genomic characterization uncovers novel biology.</title>
        <authorList>
            <person name="Wiegand S."/>
            <person name="Jogler M."/>
            <person name="Boedeker C."/>
            <person name="Pinto D."/>
            <person name="Vollmers J."/>
            <person name="Rivas-Marin E."/>
            <person name="Kohn T."/>
            <person name="Peeters S.H."/>
            <person name="Heuer A."/>
            <person name="Rast P."/>
            <person name="Oberbeckmann S."/>
            <person name="Bunk B."/>
            <person name="Jeske O."/>
            <person name="Meyerdierks A."/>
            <person name="Storesund J.E."/>
            <person name="Kallscheuer N."/>
            <person name="Luecker S."/>
            <person name="Lage O.M."/>
            <person name="Pohl T."/>
            <person name="Merkel B.J."/>
            <person name="Hornburger P."/>
            <person name="Mueller R.-W."/>
            <person name="Bruemmer F."/>
            <person name="Labrenz M."/>
            <person name="Spormann A.M."/>
            <person name="Op den Camp H."/>
            <person name="Overmann J."/>
            <person name="Amann R."/>
            <person name="Jetten M.S.M."/>
            <person name="Mascher T."/>
            <person name="Medema M.H."/>
            <person name="Devos D.P."/>
            <person name="Kaster A.-K."/>
            <person name="Ovreas L."/>
            <person name="Rohde M."/>
            <person name="Galperin M.Y."/>
            <person name="Jogler C."/>
        </authorList>
    </citation>
    <scope>NUCLEOTIDE SEQUENCE [LARGE SCALE GENOMIC DNA]</scope>
    <source>
        <strain evidence="1 2">Pan44</strain>
    </source>
</reference>
<protein>
    <submittedName>
        <fullName evidence="1">Uncharacterized protein</fullName>
    </submittedName>
</protein>
<dbReference type="InParanoid" id="A0A517SM53"/>
<name>A0A517SM53_9PLAN</name>
<dbReference type="Proteomes" id="UP000315700">
    <property type="component" value="Chromosome"/>
</dbReference>
<keyword evidence="2" id="KW-1185">Reference proteome</keyword>
<dbReference type="OrthoDB" id="9797435at2"/>
<organism evidence="1 2">
    <name type="scientific">Caulifigura coniformis</name>
    <dbReference type="NCBI Taxonomy" id="2527983"/>
    <lineage>
        <taxon>Bacteria</taxon>
        <taxon>Pseudomonadati</taxon>
        <taxon>Planctomycetota</taxon>
        <taxon>Planctomycetia</taxon>
        <taxon>Planctomycetales</taxon>
        <taxon>Planctomycetaceae</taxon>
        <taxon>Caulifigura</taxon>
    </lineage>
</organism>
<dbReference type="RefSeq" id="WP_145034582.1">
    <property type="nucleotide sequence ID" value="NZ_CP036271.1"/>
</dbReference>